<keyword evidence="3" id="KW-1185">Reference proteome</keyword>
<evidence type="ECO:0000313" key="1">
    <source>
        <dbReference type="EMBL" id="TQD94785.1"/>
    </source>
</evidence>
<dbReference type="AlphaFoldDB" id="A0A540MQQ7"/>
<name>A0A540MQQ7_MALBA</name>
<accession>A0A540MQQ7</accession>
<gene>
    <name evidence="2" type="ORF">C1H46_013250</name>
    <name evidence="1" type="ORF">C1H46_019578</name>
</gene>
<evidence type="ECO:0000313" key="2">
    <source>
        <dbReference type="EMBL" id="TQE01111.1"/>
    </source>
</evidence>
<evidence type="ECO:0000313" key="3">
    <source>
        <dbReference type="Proteomes" id="UP000315295"/>
    </source>
</evidence>
<reference evidence="2 3" key="1">
    <citation type="journal article" date="2019" name="G3 (Bethesda)">
        <title>Sequencing of a Wild Apple (Malus baccata) Genome Unravels the Differences Between Cultivated and Wild Apple Species Regarding Disease Resistance and Cold Tolerance.</title>
        <authorList>
            <person name="Chen X."/>
        </authorList>
    </citation>
    <scope>NUCLEOTIDE SEQUENCE [LARGE SCALE GENOMIC DNA]</scope>
    <source>
        <strain evidence="3">cv. Shandingzi</strain>
        <tissue evidence="2">Leaves</tissue>
    </source>
</reference>
<dbReference type="EMBL" id="VIEB01000336">
    <property type="protein sequence ID" value="TQD94785.1"/>
    <property type="molecule type" value="Genomic_DNA"/>
</dbReference>
<protein>
    <submittedName>
        <fullName evidence="2">Uncharacterized protein</fullName>
    </submittedName>
</protein>
<organism evidence="2 3">
    <name type="scientific">Malus baccata</name>
    <name type="common">Siberian crab apple</name>
    <name type="synonym">Pyrus baccata</name>
    <dbReference type="NCBI Taxonomy" id="106549"/>
    <lineage>
        <taxon>Eukaryota</taxon>
        <taxon>Viridiplantae</taxon>
        <taxon>Streptophyta</taxon>
        <taxon>Embryophyta</taxon>
        <taxon>Tracheophyta</taxon>
        <taxon>Spermatophyta</taxon>
        <taxon>Magnoliopsida</taxon>
        <taxon>eudicotyledons</taxon>
        <taxon>Gunneridae</taxon>
        <taxon>Pentapetalae</taxon>
        <taxon>rosids</taxon>
        <taxon>fabids</taxon>
        <taxon>Rosales</taxon>
        <taxon>Rosaceae</taxon>
        <taxon>Amygdaloideae</taxon>
        <taxon>Maleae</taxon>
        <taxon>Malus</taxon>
    </lineage>
</organism>
<proteinExistence type="predicted"/>
<dbReference type="EMBL" id="VIEB01000202">
    <property type="protein sequence ID" value="TQE01111.1"/>
    <property type="molecule type" value="Genomic_DNA"/>
</dbReference>
<sequence>MEALVVLHSALHRRKRRHSQKDRSFIELELAKEETKLLAPNGSWITIASSDGRGLLCQVERGR</sequence>
<dbReference type="Proteomes" id="UP000315295">
    <property type="component" value="Unassembled WGS sequence"/>
</dbReference>
<comment type="caution">
    <text evidence="2">The sequence shown here is derived from an EMBL/GenBank/DDBJ whole genome shotgun (WGS) entry which is preliminary data.</text>
</comment>